<dbReference type="NCBIfam" id="NF010435">
    <property type="entry name" value="PRK13861.1"/>
    <property type="match status" value="1"/>
</dbReference>
<dbReference type="CDD" id="cd06911">
    <property type="entry name" value="VirB9_CagX_TrbG"/>
    <property type="match status" value="1"/>
</dbReference>
<evidence type="ECO:0000313" key="5">
    <source>
        <dbReference type="Proteomes" id="UP001521209"/>
    </source>
</evidence>
<comment type="caution">
    <text evidence="4">The sequence shown here is derived from an EMBL/GenBank/DDBJ whole genome shotgun (WGS) entry which is preliminary data.</text>
</comment>
<keyword evidence="5" id="KW-1185">Reference proteome</keyword>
<dbReference type="RefSeq" id="WP_235705541.1">
    <property type="nucleotide sequence ID" value="NZ_JAKGBZ010000044.1"/>
</dbReference>
<feature type="signal peptide" evidence="3">
    <location>
        <begin position="1"/>
        <end position="23"/>
    </location>
</feature>
<gene>
    <name evidence="4" type="ORF">L2A60_16405</name>
</gene>
<proteinExistence type="inferred from homology"/>
<comment type="similarity">
    <text evidence="1">Belongs to the TrbG/VirB9 family.</text>
</comment>
<evidence type="ECO:0000256" key="3">
    <source>
        <dbReference type="SAM" id="SignalP"/>
    </source>
</evidence>
<dbReference type="Proteomes" id="UP001521209">
    <property type="component" value="Unassembled WGS sequence"/>
</dbReference>
<dbReference type="InterPro" id="IPR038161">
    <property type="entry name" value="VirB9/CagX/TrbG_C_sf"/>
</dbReference>
<dbReference type="EMBL" id="JAKGBZ010000044">
    <property type="protein sequence ID" value="MCF3948257.1"/>
    <property type="molecule type" value="Genomic_DNA"/>
</dbReference>
<dbReference type="Gene3D" id="2.60.40.2500">
    <property type="match status" value="1"/>
</dbReference>
<dbReference type="Pfam" id="PF03524">
    <property type="entry name" value="CagX"/>
    <property type="match status" value="1"/>
</dbReference>
<organism evidence="4 5">
    <name type="scientific">Acidiphilium iwatense</name>
    <dbReference type="NCBI Taxonomy" id="768198"/>
    <lineage>
        <taxon>Bacteria</taxon>
        <taxon>Pseudomonadati</taxon>
        <taxon>Pseudomonadota</taxon>
        <taxon>Alphaproteobacteria</taxon>
        <taxon>Acetobacterales</taxon>
        <taxon>Acidocellaceae</taxon>
        <taxon>Acidiphilium</taxon>
    </lineage>
</organism>
<evidence type="ECO:0000313" key="4">
    <source>
        <dbReference type="EMBL" id="MCF3948257.1"/>
    </source>
</evidence>
<dbReference type="InterPro" id="IPR010258">
    <property type="entry name" value="Conjugal_tfr_TrbG/VirB9/CagX"/>
</dbReference>
<reference evidence="4 5" key="1">
    <citation type="submission" date="2022-01" db="EMBL/GenBank/DDBJ databases">
        <authorList>
            <person name="Won M."/>
            <person name="Kim S.-J."/>
            <person name="Kwon S.-W."/>
        </authorList>
    </citation>
    <scope>NUCLEOTIDE SEQUENCE [LARGE SCALE GENOMIC DNA]</scope>
    <source>
        <strain evidence="4 5">KCTC 23505</strain>
    </source>
</reference>
<evidence type="ECO:0000256" key="1">
    <source>
        <dbReference type="ARBA" id="ARBA00006135"/>
    </source>
</evidence>
<accession>A0ABS9DZR9</accession>
<evidence type="ECO:0000256" key="2">
    <source>
        <dbReference type="ARBA" id="ARBA00022729"/>
    </source>
</evidence>
<sequence>MKRATRIAAGGLIWASMLGSAWAVQFPQPGREDARVRYVPYESGNVTDVWTAPGAALTIQFSPTENVVSVAESDSAFLKVVPVQNYLFMKPTGILAPQPVAVLCRRANGTMRHYFFQVETVAGKLGVGSNVDYAVVFTYPHQTYEHDLAKQKAAEARAVRQAAKDRLLEAGDVMTAATVNQYHGPRNYEYTARGNKSLRPSEIWDNGYSTVMTFPAEQRIPSIFYIQPDGKEATANYSIHGNTVVVPGTAPEWRLRDGHTVLDMYDLNYNTIGATPGTHTISQAVAREVRKPHGN</sequence>
<protein>
    <submittedName>
        <fullName evidence="4">TrbG/VirB9 family P-type conjugative transfer protein</fullName>
    </submittedName>
</protein>
<keyword evidence="2 3" id="KW-0732">Signal</keyword>
<name>A0ABS9DZR9_9PROT</name>
<dbReference type="InterPro" id="IPR033645">
    <property type="entry name" value="VirB9/CagX/TrbG_C"/>
</dbReference>
<feature type="chain" id="PRO_5047055375" evidence="3">
    <location>
        <begin position="24"/>
        <end position="295"/>
    </location>
</feature>